<comment type="caution">
    <text evidence="1">The sequence shown here is derived from an EMBL/GenBank/DDBJ whole genome shotgun (WGS) entry which is preliminary data.</text>
</comment>
<dbReference type="EMBL" id="LAZR01066710">
    <property type="protein sequence ID" value="KKK53033.1"/>
    <property type="molecule type" value="Genomic_DNA"/>
</dbReference>
<accession>A0A0F8W8U0</accession>
<protein>
    <submittedName>
        <fullName evidence="1">Uncharacterized protein</fullName>
    </submittedName>
</protein>
<feature type="non-terminal residue" evidence="1">
    <location>
        <position position="1"/>
    </location>
</feature>
<reference evidence="1" key="1">
    <citation type="journal article" date="2015" name="Nature">
        <title>Complex archaea that bridge the gap between prokaryotes and eukaryotes.</title>
        <authorList>
            <person name="Spang A."/>
            <person name="Saw J.H."/>
            <person name="Jorgensen S.L."/>
            <person name="Zaremba-Niedzwiedzka K."/>
            <person name="Martijn J."/>
            <person name="Lind A.E."/>
            <person name="van Eijk R."/>
            <person name="Schleper C."/>
            <person name="Guy L."/>
            <person name="Ettema T.J."/>
        </authorList>
    </citation>
    <scope>NUCLEOTIDE SEQUENCE</scope>
</reference>
<name>A0A0F8W8U0_9ZZZZ</name>
<dbReference type="AlphaFoldDB" id="A0A0F8W8U0"/>
<evidence type="ECO:0000313" key="1">
    <source>
        <dbReference type="EMBL" id="KKK53033.1"/>
    </source>
</evidence>
<organism evidence="1">
    <name type="scientific">marine sediment metagenome</name>
    <dbReference type="NCBI Taxonomy" id="412755"/>
    <lineage>
        <taxon>unclassified sequences</taxon>
        <taxon>metagenomes</taxon>
        <taxon>ecological metagenomes</taxon>
    </lineage>
</organism>
<sequence length="198" mass="22647">GKHKQWVCVFGKETLERINEAMVKTLPTGKGQRNKAIFEFARNLRGIPGLSDLPREELKGFVEEWHSQALPVIGTKPFIETWIDFLKGWPKVKWPVNEEFIPMILTKAQSNPVDGYDDPRLSVLAAICRELHGINGQKFYLATRTAGKLLGVSHTMISRWLFLLEHDRLIETVVKGGTSENPRKATRFRYIGPQRKPK</sequence>
<proteinExistence type="predicted"/>
<gene>
    <name evidence="1" type="ORF">LCGC14_3098850</name>
</gene>